<reference evidence="3" key="1">
    <citation type="journal article" date="2023" name="Nat. Commun.">
        <title>Diploid and tetraploid genomes of Acorus and the evolution of monocots.</title>
        <authorList>
            <person name="Ma L."/>
            <person name="Liu K.W."/>
            <person name="Li Z."/>
            <person name="Hsiao Y.Y."/>
            <person name="Qi Y."/>
            <person name="Fu T."/>
            <person name="Tang G.D."/>
            <person name="Zhang D."/>
            <person name="Sun W.H."/>
            <person name="Liu D.K."/>
            <person name="Li Y."/>
            <person name="Chen G.Z."/>
            <person name="Liu X.D."/>
            <person name="Liao X.Y."/>
            <person name="Jiang Y.T."/>
            <person name="Yu X."/>
            <person name="Hao Y."/>
            <person name="Huang J."/>
            <person name="Zhao X.W."/>
            <person name="Ke S."/>
            <person name="Chen Y.Y."/>
            <person name="Wu W.L."/>
            <person name="Hsu J.L."/>
            <person name="Lin Y.F."/>
            <person name="Huang M.D."/>
            <person name="Li C.Y."/>
            <person name="Huang L."/>
            <person name="Wang Z.W."/>
            <person name="Zhao X."/>
            <person name="Zhong W.Y."/>
            <person name="Peng D.H."/>
            <person name="Ahmad S."/>
            <person name="Lan S."/>
            <person name="Zhang J.S."/>
            <person name="Tsai W.C."/>
            <person name="Van de Peer Y."/>
            <person name="Liu Z.J."/>
        </authorList>
    </citation>
    <scope>NUCLEOTIDE SEQUENCE</scope>
    <source>
        <strain evidence="3">CP</strain>
    </source>
</reference>
<dbReference type="EMBL" id="JAUJYO010000013">
    <property type="protein sequence ID" value="KAK1299832.1"/>
    <property type="molecule type" value="Genomic_DNA"/>
</dbReference>
<dbReference type="PANTHER" id="PTHR21669:SF28">
    <property type="entry name" value="YEMANUCLEIN"/>
    <property type="match status" value="1"/>
</dbReference>
<feature type="compositionally biased region" description="Polar residues" evidence="1">
    <location>
        <begin position="771"/>
        <end position="785"/>
    </location>
</feature>
<feature type="region of interest" description="Disordered" evidence="1">
    <location>
        <begin position="1"/>
        <end position="54"/>
    </location>
</feature>
<evidence type="ECO:0000313" key="3">
    <source>
        <dbReference type="EMBL" id="KAK1299832.1"/>
    </source>
</evidence>
<feature type="compositionally biased region" description="Low complexity" evidence="1">
    <location>
        <begin position="30"/>
        <end position="41"/>
    </location>
</feature>
<feature type="compositionally biased region" description="Basic and acidic residues" evidence="1">
    <location>
        <begin position="203"/>
        <end position="214"/>
    </location>
</feature>
<feature type="region of interest" description="Disordered" evidence="1">
    <location>
        <begin position="129"/>
        <end position="150"/>
    </location>
</feature>
<dbReference type="Pfam" id="PF08729">
    <property type="entry name" value="HUN"/>
    <property type="match status" value="1"/>
</dbReference>
<keyword evidence="4" id="KW-1185">Reference proteome</keyword>
<proteinExistence type="predicted"/>
<comment type="caution">
    <text evidence="3">The sequence shown here is derived from an EMBL/GenBank/DDBJ whole genome shotgun (WGS) entry which is preliminary data.</text>
</comment>
<feature type="compositionally biased region" description="Basic and acidic residues" evidence="1">
    <location>
        <begin position="744"/>
        <end position="755"/>
    </location>
</feature>
<feature type="region of interest" description="Disordered" evidence="1">
    <location>
        <begin position="173"/>
        <end position="357"/>
    </location>
</feature>
<sequence length="785" mass="85883">MEEGTSIARVPPPPSLSAAPPPLPAPPPASSSSSAAMPSSLSGGGRQRFSLELKPGETTIVSWKKLVRDSSKAAAAAAVAAAPAPPTSVHPAFESPVGPQQSQPSEVEMKDAPPSNRFSAVIEKIERLYTGNSDEEELDDIPDDDQYDTEDSFIDDAELDEYFQVEKTTTKHSGFFVNRGKLEHVDPGSSTDQPSRKRRKKESTKVHQEIDGGKHAQNKPINLGNVQIKAAARDTSLVAPKPSGPSKLLSKASHPLVDHYEERKSLKKLSSASTGHPPKKSDFVKHENSQSFKMLNREASPRPTEVNDVEGQKSSAFQSRDSASKLKLSSETDATQHAYRDKVVPPVGSQSRKATIDSRETVASAKYPQGKNGVCESPDMYTSGNTYHSQILGPDHPKLPGGMGLLPQKSTSAVSREAATVRPKGTIFERAIRDLEKIVAESRPPNLDVQETDVSSQGVKRRLPQDVKQKLAKVARLASSQGKISEGLIDRLMGILGHRVQRKTLKRNLKEMIELGLSAKQHKDDKFQQIKKEVTEMIKATVPSSTSKVARQQDSSSVDFQQFNANEEKSKEKYSMDKAMEDKICDLYDLYVEGMDEDKGPQVRKLYVELAELWPNGCMDNHGIKGAVYRAKERKRALYNAHKVREKERLKRRKMCAAARTEGTTNSSSQVNLTTTDQTFPATDKLTGNQTFTASAKTSNVFSSLNGTSSHHPTKNEKLSSGGTVVLLDTAKSDVPIKKKYVKRKSESDLGENHSHNKHKSAIAASSKSSLQSPGHQVVSNIVDM</sequence>
<feature type="region of interest" description="Disordered" evidence="1">
    <location>
        <begin position="744"/>
        <end position="785"/>
    </location>
</feature>
<feature type="domain" description="Hpc2-related" evidence="2">
    <location>
        <begin position="135"/>
        <end position="183"/>
    </location>
</feature>
<evidence type="ECO:0000256" key="1">
    <source>
        <dbReference type="SAM" id="MobiDB-lite"/>
    </source>
</evidence>
<protein>
    <recommendedName>
        <fullName evidence="2">Hpc2-related domain-containing protein</fullName>
    </recommendedName>
</protein>
<dbReference type="PANTHER" id="PTHR21669">
    <property type="entry name" value="CAPZ-INTERACTING PROTEIN AND RELATED PROTEINS"/>
    <property type="match status" value="1"/>
</dbReference>
<name>A0AAV9DEQ2_ACOCL</name>
<evidence type="ECO:0000313" key="4">
    <source>
        <dbReference type="Proteomes" id="UP001180020"/>
    </source>
</evidence>
<feature type="compositionally biased region" description="Basic and acidic residues" evidence="1">
    <location>
        <begin position="279"/>
        <end position="288"/>
    </location>
</feature>
<reference evidence="3" key="2">
    <citation type="submission" date="2023-06" db="EMBL/GenBank/DDBJ databases">
        <authorList>
            <person name="Ma L."/>
            <person name="Liu K.-W."/>
            <person name="Li Z."/>
            <person name="Hsiao Y.-Y."/>
            <person name="Qi Y."/>
            <person name="Fu T."/>
            <person name="Tang G."/>
            <person name="Zhang D."/>
            <person name="Sun W.-H."/>
            <person name="Liu D.-K."/>
            <person name="Li Y."/>
            <person name="Chen G.-Z."/>
            <person name="Liu X.-D."/>
            <person name="Liao X.-Y."/>
            <person name="Jiang Y.-T."/>
            <person name="Yu X."/>
            <person name="Hao Y."/>
            <person name="Huang J."/>
            <person name="Zhao X.-W."/>
            <person name="Ke S."/>
            <person name="Chen Y.-Y."/>
            <person name="Wu W.-L."/>
            <person name="Hsu J.-L."/>
            <person name="Lin Y.-F."/>
            <person name="Huang M.-D."/>
            <person name="Li C.-Y."/>
            <person name="Huang L."/>
            <person name="Wang Z.-W."/>
            <person name="Zhao X."/>
            <person name="Zhong W.-Y."/>
            <person name="Peng D.-H."/>
            <person name="Ahmad S."/>
            <person name="Lan S."/>
            <person name="Zhang J.-S."/>
            <person name="Tsai W.-C."/>
            <person name="Van De Peer Y."/>
            <person name="Liu Z.-J."/>
        </authorList>
    </citation>
    <scope>NUCLEOTIDE SEQUENCE</scope>
    <source>
        <strain evidence="3">CP</strain>
        <tissue evidence="3">Leaves</tissue>
    </source>
</reference>
<dbReference type="GO" id="GO:0006325">
    <property type="term" value="P:chromatin organization"/>
    <property type="evidence" value="ECO:0007669"/>
    <property type="project" value="TreeGrafter"/>
</dbReference>
<evidence type="ECO:0000259" key="2">
    <source>
        <dbReference type="Pfam" id="PF08729"/>
    </source>
</evidence>
<dbReference type="InterPro" id="IPR014840">
    <property type="entry name" value="HRD"/>
</dbReference>
<feature type="compositionally biased region" description="Polar residues" evidence="1">
    <location>
        <begin position="312"/>
        <end position="321"/>
    </location>
</feature>
<dbReference type="GO" id="GO:0005634">
    <property type="term" value="C:nucleus"/>
    <property type="evidence" value="ECO:0007669"/>
    <property type="project" value="TreeGrafter"/>
</dbReference>
<dbReference type="Proteomes" id="UP001180020">
    <property type="component" value="Unassembled WGS sequence"/>
</dbReference>
<organism evidence="3 4">
    <name type="scientific">Acorus calamus</name>
    <name type="common">Sweet flag</name>
    <dbReference type="NCBI Taxonomy" id="4465"/>
    <lineage>
        <taxon>Eukaryota</taxon>
        <taxon>Viridiplantae</taxon>
        <taxon>Streptophyta</taxon>
        <taxon>Embryophyta</taxon>
        <taxon>Tracheophyta</taxon>
        <taxon>Spermatophyta</taxon>
        <taxon>Magnoliopsida</taxon>
        <taxon>Liliopsida</taxon>
        <taxon>Acoraceae</taxon>
        <taxon>Acorus</taxon>
    </lineage>
</organism>
<feature type="region of interest" description="Disordered" evidence="1">
    <location>
        <begin position="82"/>
        <end position="117"/>
    </location>
</feature>
<dbReference type="AlphaFoldDB" id="A0AAV9DEQ2"/>
<accession>A0AAV9DEQ2</accession>
<feature type="compositionally biased region" description="Pro residues" evidence="1">
    <location>
        <begin position="10"/>
        <end position="29"/>
    </location>
</feature>
<feature type="compositionally biased region" description="Acidic residues" evidence="1">
    <location>
        <begin position="133"/>
        <end position="150"/>
    </location>
</feature>
<gene>
    <name evidence="3" type="ORF">QJS10_CPB13g00752</name>
</gene>